<dbReference type="RefSeq" id="WP_158208237.1">
    <property type="nucleotide sequence ID" value="NZ_CP046996.1"/>
</dbReference>
<evidence type="ECO:0000313" key="1">
    <source>
        <dbReference type="EMBL" id="QHA00534.1"/>
    </source>
</evidence>
<dbReference type="EMBL" id="CP046996">
    <property type="protein sequence ID" value="QHA00534.1"/>
    <property type="molecule type" value="Genomic_DNA"/>
</dbReference>
<dbReference type="Proteomes" id="UP000430508">
    <property type="component" value="Chromosome"/>
</dbReference>
<evidence type="ECO:0000313" key="2">
    <source>
        <dbReference type="Proteomes" id="UP000430508"/>
    </source>
</evidence>
<protein>
    <submittedName>
        <fullName evidence="1">Uncharacterized protein</fullName>
    </submittedName>
</protein>
<organism evidence="1 2">
    <name type="scientific">Dehalobacter restrictus</name>
    <dbReference type="NCBI Taxonomy" id="55583"/>
    <lineage>
        <taxon>Bacteria</taxon>
        <taxon>Bacillati</taxon>
        <taxon>Bacillota</taxon>
        <taxon>Clostridia</taxon>
        <taxon>Eubacteriales</taxon>
        <taxon>Desulfitobacteriaceae</taxon>
        <taxon>Dehalobacter</taxon>
    </lineage>
</organism>
<dbReference type="AlphaFoldDB" id="A0A857DGU5"/>
<name>A0A857DGU5_9FIRM</name>
<sequence length="107" mass="11740">MQGTDLNKPIGAEIEEEVIQPEFEQEEIQEEQGRGGISFDLSFLKTPTGSGTIEERLDHPLNFRHSRGIAQIIRGAEGFFGSLSLAIVDIVLGLLEVMKEKRGSVAS</sequence>
<gene>
    <name evidence="1" type="ORF">GQ588_07770</name>
</gene>
<reference evidence="1 2" key="1">
    <citation type="submission" date="2019-12" db="EMBL/GenBank/DDBJ databases">
        <title>Sequence classification of anaerobic respiratory reductive dehalogenases: First we see many, then we see few.</title>
        <authorList>
            <person name="Molenda O."/>
            <person name="Puentes Jacome L.A."/>
            <person name="Cao X."/>
            <person name="Nesbo C.L."/>
            <person name="Tang S."/>
            <person name="Morson N."/>
            <person name="Patron J."/>
            <person name="Lomheim L."/>
            <person name="Wishart D.S."/>
            <person name="Edwards E.A."/>
        </authorList>
    </citation>
    <scope>NUCLEOTIDE SEQUENCE [LARGE SCALE GENOMIC DNA]</scope>
    <source>
        <strain evidence="1 2">12DCA</strain>
    </source>
</reference>
<accession>A0A857DGU5</accession>
<proteinExistence type="predicted"/>